<dbReference type="EMBL" id="CADEAL010003424">
    <property type="protein sequence ID" value="CAB1444690.1"/>
    <property type="molecule type" value="Genomic_DNA"/>
</dbReference>
<keyword evidence="2" id="KW-1185">Reference proteome</keyword>
<accession>A0A9N7Z056</accession>
<sequence>MAVRGKAPSTLSVLAGPRVRVVIYVLAPEPLCSQHFSQAAAQVVAPLESYPLAALFSFYEGPLRVQHLAQGHFGIQMGKNGIELPTFWLEDNRSTTRQESKKKSICSPPPLHVLLPGPAQQHAGGREPVATRQSFKANSPMQHRTANRNAIFLFEVPI</sequence>
<dbReference type="Proteomes" id="UP001153269">
    <property type="component" value="Unassembled WGS sequence"/>
</dbReference>
<evidence type="ECO:0000313" key="1">
    <source>
        <dbReference type="EMBL" id="CAB1444690.1"/>
    </source>
</evidence>
<gene>
    <name evidence="1" type="ORF">PLEPLA_LOCUS32408</name>
</gene>
<organism evidence="1 2">
    <name type="scientific">Pleuronectes platessa</name>
    <name type="common">European plaice</name>
    <dbReference type="NCBI Taxonomy" id="8262"/>
    <lineage>
        <taxon>Eukaryota</taxon>
        <taxon>Metazoa</taxon>
        <taxon>Chordata</taxon>
        <taxon>Craniata</taxon>
        <taxon>Vertebrata</taxon>
        <taxon>Euteleostomi</taxon>
        <taxon>Actinopterygii</taxon>
        <taxon>Neopterygii</taxon>
        <taxon>Teleostei</taxon>
        <taxon>Neoteleostei</taxon>
        <taxon>Acanthomorphata</taxon>
        <taxon>Carangaria</taxon>
        <taxon>Pleuronectiformes</taxon>
        <taxon>Pleuronectoidei</taxon>
        <taxon>Pleuronectidae</taxon>
        <taxon>Pleuronectes</taxon>
    </lineage>
</organism>
<evidence type="ECO:0000313" key="2">
    <source>
        <dbReference type="Proteomes" id="UP001153269"/>
    </source>
</evidence>
<name>A0A9N7Z056_PLEPL</name>
<proteinExistence type="predicted"/>
<protein>
    <submittedName>
        <fullName evidence="1">Uncharacterized protein</fullName>
    </submittedName>
</protein>
<reference evidence="1" key="1">
    <citation type="submission" date="2020-03" db="EMBL/GenBank/DDBJ databases">
        <authorList>
            <person name="Weist P."/>
        </authorList>
    </citation>
    <scope>NUCLEOTIDE SEQUENCE</scope>
</reference>
<comment type="caution">
    <text evidence="1">The sequence shown here is derived from an EMBL/GenBank/DDBJ whole genome shotgun (WGS) entry which is preliminary data.</text>
</comment>
<dbReference type="AlphaFoldDB" id="A0A9N7Z056"/>